<keyword evidence="5 11" id="KW-0545">Nucleotide biosynthesis</keyword>
<evidence type="ECO:0000256" key="4">
    <source>
        <dbReference type="ARBA" id="ARBA00022679"/>
    </source>
</evidence>
<evidence type="ECO:0000256" key="5">
    <source>
        <dbReference type="ARBA" id="ARBA00022727"/>
    </source>
</evidence>
<evidence type="ECO:0000256" key="11">
    <source>
        <dbReference type="HAMAP-Rule" id="MF_00165"/>
    </source>
</evidence>
<dbReference type="EC" id="2.7.4.9" evidence="2 11"/>
<feature type="domain" description="Thymidylate kinase-like" evidence="12">
    <location>
        <begin position="11"/>
        <end position="208"/>
    </location>
</feature>
<dbReference type="Pfam" id="PF02223">
    <property type="entry name" value="Thymidylate_kin"/>
    <property type="match status" value="1"/>
</dbReference>
<comment type="function">
    <text evidence="10 11">Phosphorylation of dTMP to form dTDP in both de novo and salvage pathways of dTTP synthesis.</text>
</comment>
<dbReference type="HAMAP" id="MF_00165">
    <property type="entry name" value="Thymidylate_kinase"/>
    <property type="match status" value="1"/>
</dbReference>
<evidence type="ECO:0000259" key="12">
    <source>
        <dbReference type="Pfam" id="PF02223"/>
    </source>
</evidence>
<accession>A0A1G2DAP1</accession>
<evidence type="ECO:0000313" key="14">
    <source>
        <dbReference type="Proteomes" id="UP000178099"/>
    </source>
</evidence>
<evidence type="ECO:0000256" key="9">
    <source>
        <dbReference type="ARBA" id="ARBA00048743"/>
    </source>
</evidence>
<sequence length="221" mass="25243">MVAKRGTFIVLDGGEGSGKDTQIARMRELLKDVPDIVYTREPGGTEIGQALRQILLSSAHERMTVETELFLFCAARAQLMKEVVIPALKDGKTVISNRFDAGTAAYQIYGRQRMPLWLVFRTINTLAITDHDTGKEFRPDRYILLDVDPRVGLLRKQNTPEEITRFERAPLDFHERVRAGFRTYLLREYRNSHVVVDANRTAEEVWSDVKRYVMEALGTVA</sequence>
<proteinExistence type="inferred from homology"/>
<evidence type="ECO:0000256" key="7">
    <source>
        <dbReference type="ARBA" id="ARBA00022777"/>
    </source>
</evidence>
<keyword evidence="8 11" id="KW-0067">ATP-binding</keyword>
<gene>
    <name evidence="11" type="primary">tmk</name>
    <name evidence="13" type="ORF">A3D67_02405</name>
</gene>
<dbReference type="NCBIfam" id="TIGR00041">
    <property type="entry name" value="DTMP_kinase"/>
    <property type="match status" value="1"/>
</dbReference>
<dbReference type="PANTHER" id="PTHR10344">
    <property type="entry name" value="THYMIDYLATE KINASE"/>
    <property type="match status" value="1"/>
</dbReference>
<dbReference type="GO" id="GO:0004798">
    <property type="term" value="F:dTMP kinase activity"/>
    <property type="evidence" value="ECO:0007669"/>
    <property type="project" value="UniProtKB-UniRule"/>
</dbReference>
<evidence type="ECO:0000256" key="10">
    <source>
        <dbReference type="ARBA" id="ARBA00057735"/>
    </source>
</evidence>
<comment type="similarity">
    <text evidence="1 11">Belongs to the thymidylate kinase family.</text>
</comment>
<dbReference type="Gene3D" id="3.40.50.300">
    <property type="entry name" value="P-loop containing nucleotide triphosphate hydrolases"/>
    <property type="match status" value="1"/>
</dbReference>
<dbReference type="GO" id="GO:0005524">
    <property type="term" value="F:ATP binding"/>
    <property type="evidence" value="ECO:0007669"/>
    <property type="project" value="UniProtKB-UniRule"/>
</dbReference>
<dbReference type="EMBL" id="MHLN01000034">
    <property type="protein sequence ID" value="OGZ10695.1"/>
    <property type="molecule type" value="Genomic_DNA"/>
</dbReference>
<keyword evidence="4 11" id="KW-0808">Transferase</keyword>
<dbReference type="SUPFAM" id="SSF52540">
    <property type="entry name" value="P-loop containing nucleoside triphosphate hydrolases"/>
    <property type="match status" value="1"/>
</dbReference>
<dbReference type="GO" id="GO:0005829">
    <property type="term" value="C:cytosol"/>
    <property type="evidence" value="ECO:0007669"/>
    <property type="project" value="TreeGrafter"/>
</dbReference>
<dbReference type="AlphaFoldDB" id="A0A1G2DAP1"/>
<evidence type="ECO:0000256" key="2">
    <source>
        <dbReference type="ARBA" id="ARBA00012980"/>
    </source>
</evidence>
<evidence type="ECO:0000256" key="6">
    <source>
        <dbReference type="ARBA" id="ARBA00022741"/>
    </source>
</evidence>
<dbReference type="GO" id="GO:0006227">
    <property type="term" value="P:dUDP biosynthetic process"/>
    <property type="evidence" value="ECO:0007669"/>
    <property type="project" value="TreeGrafter"/>
</dbReference>
<dbReference type="CDD" id="cd01672">
    <property type="entry name" value="TMPK"/>
    <property type="match status" value="1"/>
</dbReference>
<dbReference type="Proteomes" id="UP000178099">
    <property type="component" value="Unassembled WGS sequence"/>
</dbReference>
<evidence type="ECO:0000256" key="1">
    <source>
        <dbReference type="ARBA" id="ARBA00009776"/>
    </source>
</evidence>
<evidence type="ECO:0000256" key="8">
    <source>
        <dbReference type="ARBA" id="ARBA00022840"/>
    </source>
</evidence>
<dbReference type="InterPro" id="IPR039430">
    <property type="entry name" value="Thymidylate_kin-like_dom"/>
</dbReference>
<organism evidence="13 14">
    <name type="scientific">Candidatus Lloydbacteria bacterium RIFCSPHIGHO2_02_FULL_51_22</name>
    <dbReference type="NCBI Taxonomy" id="1798663"/>
    <lineage>
        <taxon>Bacteria</taxon>
        <taxon>Candidatus Lloydiibacteriota</taxon>
    </lineage>
</organism>
<dbReference type="GO" id="GO:0006235">
    <property type="term" value="P:dTTP biosynthetic process"/>
    <property type="evidence" value="ECO:0007669"/>
    <property type="project" value="UniProtKB-UniRule"/>
</dbReference>
<evidence type="ECO:0000256" key="3">
    <source>
        <dbReference type="ARBA" id="ARBA00017144"/>
    </source>
</evidence>
<comment type="caution">
    <text evidence="13">The sequence shown here is derived from an EMBL/GenBank/DDBJ whole genome shotgun (WGS) entry which is preliminary data.</text>
</comment>
<comment type="caution">
    <text evidence="11">Lacks conserved residue(s) required for the propagation of feature annotation.</text>
</comment>
<name>A0A1G2DAP1_9BACT</name>
<dbReference type="PANTHER" id="PTHR10344:SF4">
    <property type="entry name" value="UMP-CMP KINASE 2, MITOCHONDRIAL"/>
    <property type="match status" value="1"/>
</dbReference>
<dbReference type="GO" id="GO:0006233">
    <property type="term" value="P:dTDP biosynthetic process"/>
    <property type="evidence" value="ECO:0007669"/>
    <property type="project" value="InterPro"/>
</dbReference>
<evidence type="ECO:0000313" key="13">
    <source>
        <dbReference type="EMBL" id="OGZ10695.1"/>
    </source>
</evidence>
<dbReference type="FunFam" id="3.40.50.300:FF:000225">
    <property type="entry name" value="Thymidylate kinase"/>
    <property type="match status" value="1"/>
</dbReference>
<comment type="catalytic activity">
    <reaction evidence="9 11">
        <text>dTMP + ATP = dTDP + ADP</text>
        <dbReference type="Rhea" id="RHEA:13517"/>
        <dbReference type="ChEBI" id="CHEBI:30616"/>
        <dbReference type="ChEBI" id="CHEBI:58369"/>
        <dbReference type="ChEBI" id="CHEBI:63528"/>
        <dbReference type="ChEBI" id="CHEBI:456216"/>
        <dbReference type="EC" id="2.7.4.9"/>
    </reaction>
</comment>
<dbReference type="InterPro" id="IPR018094">
    <property type="entry name" value="Thymidylate_kinase"/>
</dbReference>
<protein>
    <recommendedName>
        <fullName evidence="3 11">Thymidylate kinase</fullName>
        <ecNumber evidence="2 11">2.7.4.9</ecNumber>
    </recommendedName>
    <alternativeName>
        <fullName evidence="11">dTMP kinase</fullName>
    </alternativeName>
</protein>
<keyword evidence="6 11" id="KW-0547">Nucleotide-binding</keyword>
<reference evidence="13 14" key="1">
    <citation type="journal article" date="2016" name="Nat. Commun.">
        <title>Thousands of microbial genomes shed light on interconnected biogeochemical processes in an aquifer system.</title>
        <authorList>
            <person name="Anantharaman K."/>
            <person name="Brown C.T."/>
            <person name="Hug L.A."/>
            <person name="Sharon I."/>
            <person name="Castelle C.J."/>
            <person name="Probst A.J."/>
            <person name="Thomas B.C."/>
            <person name="Singh A."/>
            <person name="Wilkins M.J."/>
            <person name="Karaoz U."/>
            <person name="Brodie E.L."/>
            <person name="Williams K.H."/>
            <person name="Hubbard S.S."/>
            <person name="Banfield J.F."/>
        </authorList>
    </citation>
    <scope>NUCLEOTIDE SEQUENCE [LARGE SCALE GENOMIC DNA]</scope>
</reference>
<dbReference type="InterPro" id="IPR027417">
    <property type="entry name" value="P-loop_NTPase"/>
</dbReference>
<keyword evidence="7 11" id="KW-0418">Kinase</keyword>